<keyword evidence="1" id="KW-0812">Transmembrane</keyword>
<evidence type="ECO:0000313" key="3">
    <source>
        <dbReference type="Proteomes" id="UP000005801"/>
    </source>
</evidence>
<feature type="transmembrane region" description="Helical" evidence="1">
    <location>
        <begin position="168"/>
        <end position="188"/>
    </location>
</feature>
<dbReference type="InterPro" id="IPR010380">
    <property type="entry name" value="DUF975"/>
</dbReference>
<organism evidence="2 3">
    <name type="scientific">Plesiocystis pacifica SIR-1</name>
    <dbReference type="NCBI Taxonomy" id="391625"/>
    <lineage>
        <taxon>Bacteria</taxon>
        <taxon>Pseudomonadati</taxon>
        <taxon>Myxococcota</taxon>
        <taxon>Polyangia</taxon>
        <taxon>Nannocystales</taxon>
        <taxon>Nannocystaceae</taxon>
        <taxon>Plesiocystis</taxon>
    </lineage>
</organism>
<feature type="transmembrane region" description="Helical" evidence="1">
    <location>
        <begin position="34"/>
        <end position="63"/>
    </location>
</feature>
<sequence>MGGGGGGAGLEPVANPLDIGETVGAGWEVFKNNAAAMIVGLLAVGVVGGFTLGICMGPMLIGYMRMALRAARGETVAIGDVFGGFDKFLPALGLFFLVAIGVFVGMMLLVIPGIIFAFLAYWSFWIMADSELSAIDCIKKSVELVREDIGGTLVFMIVSSLINAAGNFVPFGSLITGPIAIGMGASGFERLTRGRQL</sequence>
<dbReference type="EMBL" id="ABCS01000072">
    <property type="protein sequence ID" value="EDM76116.1"/>
    <property type="molecule type" value="Genomic_DNA"/>
</dbReference>
<accession>A6GDC5</accession>
<name>A6GDC5_9BACT</name>
<dbReference type="PANTHER" id="PTHR40076">
    <property type="entry name" value="MEMBRANE PROTEIN-RELATED"/>
    <property type="match status" value="1"/>
</dbReference>
<dbReference type="AlphaFoldDB" id="A6GDC5"/>
<protein>
    <submittedName>
        <fullName evidence="2">Uncharacterized protein</fullName>
    </submittedName>
</protein>
<dbReference type="PANTHER" id="PTHR40076:SF1">
    <property type="entry name" value="MEMBRANE PROTEIN"/>
    <property type="match status" value="1"/>
</dbReference>
<feature type="transmembrane region" description="Helical" evidence="1">
    <location>
        <begin position="94"/>
        <end position="122"/>
    </location>
</feature>
<dbReference type="Proteomes" id="UP000005801">
    <property type="component" value="Unassembled WGS sequence"/>
</dbReference>
<gene>
    <name evidence="2" type="ORF">PPSIR1_31313</name>
</gene>
<reference evidence="2 3" key="1">
    <citation type="submission" date="2007-06" db="EMBL/GenBank/DDBJ databases">
        <authorList>
            <person name="Shimkets L."/>
            <person name="Ferriera S."/>
            <person name="Johnson J."/>
            <person name="Kravitz S."/>
            <person name="Beeson K."/>
            <person name="Sutton G."/>
            <person name="Rogers Y.-H."/>
            <person name="Friedman R."/>
            <person name="Frazier M."/>
            <person name="Venter J.C."/>
        </authorList>
    </citation>
    <scope>NUCLEOTIDE SEQUENCE [LARGE SCALE GENOMIC DNA]</scope>
    <source>
        <strain evidence="2 3">SIR-1</strain>
    </source>
</reference>
<comment type="caution">
    <text evidence="2">The sequence shown here is derived from an EMBL/GenBank/DDBJ whole genome shotgun (WGS) entry which is preliminary data.</text>
</comment>
<keyword evidence="3" id="KW-1185">Reference proteome</keyword>
<dbReference type="eggNOG" id="COG5523">
    <property type="taxonomic scope" value="Bacteria"/>
</dbReference>
<evidence type="ECO:0000256" key="1">
    <source>
        <dbReference type="SAM" id="Phobius"/>
    </source>
</evidence>
<proteinExistence type="predicted"/>
<dbReference type="STRING" id="391625.PPSIR1_31313"/>
<keyword evidence="1" id="KW-1133">Transmembrane helix</keyword>
<evidence type="ECO:0000313" key="2">
    <source>
        <dbReference type="EMBL" id="EDM76116.1"/>
    </source>
</evidence>
<keyword evidence="1" id="KW-0472">Membrane</keyword>